<evidence type="ECO:0000313" key="2">
    <source>
        <dbReference type="EMBL" id="MCI3272120.1"/>
    </source>
</evidence>
<dbReference type="RefSeq" id="WP_242765289.1">
    <property type="nucleotide sequence ID" value="NZ_JALDAY010000004.1"/>
</dbReference>
<keyword evidence="3" id="KW-1185">Reference proteome</keyword>
<comment type="caution">
    <text evidence="2">The sequence shown here is derived from an EMBL/GenBank/DDBJ whole genome shotgun (WGS) entry which is preliminary data.</text>
</comment>
<gene>
    <name evidence="2" type="ORF">MQP27_13460</name>
</gene>
<proteinExistence type="predicted"/>
<dbReference type="EMBL" id="JALDAY010000004">
    <property type="protein sequence ID" value="MCI3272120.1"/>
    <property type="molecule type" value="Genomic_DNA"/>
</dbReference>
<feature type="compositionally biased region" description="Low complexity" evidence="1">
    <location>
        <begin position="1"/>
        <end position="17"/>
    </location>
</feature>
<organism evidence="2 3">
    <name type="scientific">Streptomyces cylindrosporus</name>
    <dbReference type="NCBI Taxonomy" id="2927583"/>
    <lineage>
        <taxon>Bacteria</taxon>
        <taxon>Bacillati</taxon>
        <taxon>Actinomycetota</taxon>
        <taxon>Actinomycetes</taxon>
        <taxon>Kitasatosporales</taxon>
        <taxon>Streptomycetaceae</taxon>
        <taxon>Streptomyces</taxon>
    </lineage>
</organism>
<accession>A0ABS9Y4I1</accession>
<feature type="region of interest" description="Disordered" evidence="1">
    <location>
        <begin position="1"/>
        <end position="25"/>
    </location>
</feature>
<dbReference type="Proteomes" id="UP001165269">
    <property type="component" value="Unassembled WGS sequence"/>
</dbReference>
<name>A0ABS9Y4I1_9ACTN</name>
<sequence>MTHSATTATAPSTHESAGTPRTWSFTSSVTGEQVAITCMPGCTIDHTRDAETPSHPVDIYCWIGESDDVTLPIDTTGTPEEFRVLSSRIEVHPFARALSHRLPFAVVEVVDEHWIGGLDPDGLEMVINTLAERLDALRRTHADLVRARADYAAEQVLSALRQNKAEVTA</sequence>
<dbReference type="InterPro" id="IPR054202">
    <property type="entry name" value="DUF6907"/>
</dbReference>
<evidence type="ECO:0000313" key="3">
    <source>
        <dbReference type="Proteomes" id="UP001165269"/>
    </source>
</evidence>
<dbReference type="Pfam" id="PF21848">
    <property type="entry name" value="DUF6907"/>
    <property type="match status" value="1"/>
</dbReference>
<reference evidence="2" key="1">
    <citation type="submission" date="2022-03" db="EMBL/GenBank/DDBJ databases">
        <title>Streptomyces 7R015 and 7R016 isolated from Barleria lupulina in Thailand.</title>
        <authorList>
            <person name="Kanchanasin P."/>
            <person name="Phongsopitanun W."/>
            <person name="Tanasupawat S."/>
        </authorList>
    </citation>
    <scope>NUCLEOTIDE SEQUENCE</scope>
    <source>
        <strain evidence="2">7R015</strain>
    </source>
</reference>
<protein>
    <submittedName>
        <fullName evidence="2">Uncharacterized protein</fullName>
    </submittedName>
</protein>
<evidence type="ECO:0000256" key="1">
    <source>
        <dbReference type="SAM" id="MobiDB-lite"/>
    </source>
</evidence>